<sequence length="156" mass="18192">MPVTVQQDRTSPQLLITIMIYNLHFFLVEFEQNGFEVHKDDIVVIAEAVHEFNRIIFDALPIRKGSKRNIFVHWSGERHENSVRVETKVEMVLRLVTYLRETICADGMRIRMLLNKHSAQFNYNLKAALPILPGEAVHSRTFEIKFTPSSKRVNIM</sequence>
<evidence type="ECO:0000313" key="2">
    <source>
        <dbReference type="Proteomes" id="UP000439903"/>
    </source>
</evidence>
<proteinExistence type="predicted"/>
<gene>
    <name evidence="1" type="ORF">F8M41_001218</name>
</gene>
<evidence type="ECO:0000313" key="1">
    <source>
        <dbReference type="EMBL" id="KAF0457453.1"/>
    </source>
</evidence>
<organism evidence="1 2">
    <name type="scientific">Gigaspora margarita</name>
    <dbReference type="NCBI Taxonomy" id="4874"/>
    <lineage>
        <taxon>Eukaryota</taxon>
        <taxon>Fungi</taxon>
        <taxon>Fungi incertae sedis</taxon>
        <taxon>Mucoromycota</taxon>
        <taxon>Glomeromycotina</taxon>
        <taxon>Glomeromycetes</taxon>
        <taxon>Diversisporales</taxon>
        <taxon>Gigasporaceae</taxon>
        <taxon>Gigaspora</taxon>
    </lineage>
</organism>
<reference evidence="1 2" key="1">
    <citation type="journal article" date="2019" name="Environ. Microbiol.">
        <title>At the nexus of three kingdoms: the genome of the mycorrhizal fungus Gigaspora margarita provides insights into plant, endobacterial and fungal interactions.</title>
        <authorList>
            <person name="Venice F."/>
            <person name="Ghignone S."/>
            <person name="Salvioli di Fossalunga A."/>
            <person name="Amselem J."/>
            <person name="Novero M."/>
            <person name="Xianan X."/>
            <person name="Sedzielewska Toro K."/>
            <person name="Morin E."/>
            <person name="Lipzen A."/>
            <person name="Grigoriev I.V."/>
            <person name="Henrissat B."/>
            <person name="Martin F.M."/>
            <person name="Bonfante P."/>
        </authorList>
    </citation>
    <scope>NUCLEOTIDE SEQUENCE [LARGE SCALE GENOMIC DNA]</scope>
    <source>
        <strain evidence="1 2">BEG34</strain>
    </source>
</reference>
<dbReference type="OrthoDB" id="2377383at2759"/>
<accession>A0A8H3XEQ6</accession>
<dbReference type="EMBL" id="WTPW01001097">
    <property type="protein sequence ID" value="KAF0457453.1"/>
    <property type="molecule type" value="Genomic_DNA"/>
</dbReference>
<keyword evidence="2" id="KW-1185">Reference proteome</keyword>
<dbReference type="Proteomes" id="UP000439903">
    <property type="component" value="Unassembled WGS sequence"/>
</dbReference>
<name>A0A8H3XEQ6_GIGMA</name>
<dbReference type="AlphaFoldDB" id="A0A8H3XEQ6"/>
<protein>
    <submittedName>
        <fullName evidence="1">Ran-binding protein 10</fullName>
    </submittedName>
</protein>
<comment type="caution">
    <text evidence="1">The sequence shown here is derived from an EMBL/GenBank/DDBJ whole genome shotgun (WGS) entry which is preliminary data.</text>
</comment>